<dbReference type="Proteomes" id="UP000569914">
    <property type="component" value="Unassembled WGS sequence"/>
</dbReference>
<comment type="caution">
    <text evidence="2">The sequence shown here is derived from an EMBL/GenBank/DDBJ whole genome shotgun (WGS) entry which is preliminary data.</text>
</comment>
<dbReference type="Pfam" id="PF18029">
    <property type="entry name" value="Glyoxalase_6"/>
    <property type="match status" value="1"/>
</dbReference>
<evidence type="ECO:0000313" key="2">
    <source>
        <dbReference type="EMBL" id="NYE73316.1"/>
    </source>
</evidence>
<sequence>MDVLDNEQLRAEELTDWRKLAQRLHARYRAPDARAAGRAAADFLALDGAGDRLEVRLFGAVLDLALCDRTEGRRVTRREVELARAVSRLAGDHELVAQPAEVTQLELALDTANRSALAPFWAALLTGDGDGTVRDEVFDPTDRVPSLWFQNTDDHDPPRQRWHLDLWLAPESAEARIAAAVAAGGTVVDDDNAPSFTVLADPDGNRVCVCTSLAREDG</sequence>
<dbReference type="AlphaFoldDB" id="A0A7Y9IAG7"/>
<dbReference type="Gene3D" id="3.10.180.10">
    <property type="entry name" value="2,3-Dihydroxybiphenyl 1,2-Dioxygenase, domain 1"/>
    <property type="match status" value="1"/>
</dbReference>
<dbReference type="EC" id="4.2.1.96" evidence="2"/>
<dbReference type="InterPro" id="IPR041581">
    <property type="entry name" value="Glyoxalase_6"/>
</dbReference>
<keyword evidence="2" id="KW-0456">Lyase</keyword>
<evidence type="ECO:0000259" key="1">
    <source>
        <dbReference type="Pfam" id="PF18029"/>
    </source>
</evidence>
<dbReference type="PANTHER" id="PTHR35908:SF1">
    <property type="entry name" value="CONSERVED PROTEIN"/>
    <property type="match status" value="1"/>
</dbReference>
<dbReference type="RefSeq" id="WP_179754728.1">
    <property type="nucleotide sequence ID" value="NZ_JACCBU010000001.1"/>
</dbReference>
<name>A0A7Y9IAG7_9ACTN</name>
<reference evidence="2 3" key="1">
    <citation type="submission" date="2020-07" db="EMBL/GenBank/DDBJ databases">
        <title>Sequencing the genomes of 1000 actinobacteria strains.</title>
        <authorList>
            <person name="Klenk H.-P."/>
        </authorList>
    </citation>
    <scope>NUCLEOTIDE SEQUENCE [LARGE SCALE GENOMIC DNA]</scope>
    <source>
        <strain evidence="2 3">DSM 22083</strain>
    </source>
</reference>
<evidence type="ECO:0000313" key="3">
    <source>
        <dbReference type="Proteomes" id="UP000569914"/>
    </source>
</evidence>
<dbReference type="SUPFAM" id="SSF54593">
    <property type="entry name" value="Glyoxalase/Bleomycin resistance protein/Dihydroxybiphenyl dioxygenase"/>
    <property type="match status" value="1"/>
</dbReference>
<gene>
    <name evidence="2" type="ORF">BKA15_004645</name>
</gene>
<proteinExistence type="predicted"/>
<dbReference type="EMBL" id="JACCBU010000001">
    <property type="protein sequence ID" value="NYE73316.1"/>
    <property type="molecule type" value="Genomic_DNA"/>
</dbReference>
<keyword evidence="3" id="KW-1185">Reference proteome</keyword>
<dbReference type="InterPro" id="IPR029068">
    <property type="entry name" value="Glyas_Bleomycin-R_OHBP_Dase"/>
</dbReference>
<feature type="domain" description="Glyoxalase-like" evidence="1">
    <location>
        <begin position="107"/>
        <end position="210"/>
    </location>
</feature>
<accession>A0A7Y9IAG7</accession>
<dbReference type="GO" id="GO:0008124">
    <property type="term" value="F:4-alpha-hydroxytetrahydrobiopterin dehydratase activity"/>
    <property type="evidence" value="ECO:0007669"/>
    <property type="project" value="UniProtKB-EC"/>
</dbReference>
<organism evidence="2 3">
    <name type="scientific">Microlunatus parietis</name>
    <dbReference type="NCBI Taxonomy" id="682979"/>
    <lineage>
        <taxon>Bacteria</taxon>
        <taxon>Bacillati</taxon>
        <taxon>Actinomycetota</taxon>
        <taxon>Actinomycetes</taxon>
        <taxon>Propionibacteriales</taxon>
        <taxon>Propionibacteriaceae</taxon>
        <taxon>Microlunatus</taxon>
    </lineage>
</organism>
<dbReference type="PANTHER" id="PTHR35908">
    <property type="entry name" value="HYPOTHETICAL FUSION PROTEIN"/>
    <property type="match status" value="1"/>
</dbReference>
<protein>
    <submittedName>
        <fullName evidence="2">4a-hydroxytetrahydrobiopterin dehydratase</fullName>
        <ecNumber evidence="2">4.2.1.96</ecNumber>
    </submittedName>
</protein>